<protein>
    <recommendedName>
        <fullName evidence="1">Rubredoxin-like domain-containing protein</fullName>
    </recommendedName>
</protein>
<reference evidence="2" key="1">
    <citation type="submission" date="2022-07" db="EMBL/GenBank/DDBJ databases">
        <title>Genome analysis of Parmales, a sister group of diatoms, reveals the evolutionary specialization of diatoms from phago-mixotrophs to photoautotrophs.</title>
        <authorList>
            <person name="Ban H."/>
            <person name="Sato S."/>
            <person name="Yoshikawa S."/>
            <person name="Kazumasa Y."/>
            <person name="Nakamura Y."/>
            <person name="Ichinomiya M."/>
            <person name="Saitoh K."/>
            <person name="Sato N."/>
            <person name="Blanc-Mathieu R."/>
            <person name="Endo H."/>
            <person name="Kuwata A."/>
            <person name="Ogata H."/>
        </authorList>
    </citation>
    <scope>NUCLEOTIDE SEQUENCE</scope>
</reference>
<dbReference type="Gene3D" id="2.20.28.10">
    <property type="match status" value="1"/>
</dbReference>
<dbReference type="InterPro" id="IPR024934">
    <property type="entry name" value="Rubredoxin-like_dom"/>
</dbReference>
<name>A0A9W7AIL4_9STRA</name>
<evidence type="ECO:0000313" key="2">
    <source>
        <dbReference type="EMBL" id="GMH69833.1"/>
    </source>
</evidence>
<feature type="domain" description="Rubredoxin-like" evidence="1">
    <location>
        <begin position="11"/>
        <end position="53"/>
    </location>
</feature>
<dbReference type="OrthoDB" id="408899at2759"/>
<dbReference type="EMBL" id="BRXZ01002771">
    <property type="protein sequence ID" value="GMH69833.1"/>
    <property type="molecule type" value="Genomic_DNA"/>
</dbReference>
<dbReference type="PANTHER" id="PTHR48136">
    <property type="entry name" value="RUBREDOXIN-LIKE SUPERFAMILY PROTEIN"/>
    <property type="match status" value="1"/>
</dbReference>
<dbReference type="GO" id="GO:0005506">
    <property type="term" value="F:iron ion binding"/>
    <property type="evidence" value="ECO:0007669"/>
    <property type="project" value="InterPro"/>
</dbReference>
<dbReference type="PROSITE" id="PS50903">
    <property type="entry name" value="RUBREDOXIN_LIKE"/>
    <property type="match status" value="1"/>
</dbReference>
<evidence type="ECO:0000259" key="1">
    <source>
        <dbReference type="PROSITE" id="PS50903"/>
    </source>
</evidence>
<dbReference type="Proteomes" id="UP001165082">
    <property type="component" value="Unassembled WGS sequence"/>
</dbReference>
<dbReference type="SUPFAM" id="SSF57802">
    <property type="entry name" value="Rubredoxin-like"/>
    <property type="match status" value="1"/>
</dbReference>
<evidence type="ECO:0000313" key="3">
    <source>
        <dbReference type="Proteomes" id="UP001165082"/>
    </source>
</evidence>
<gene>
    <name evidence="2" type="ORF">TrRE_jg12795</name>
</gene>
<dbReference type="AlphaFoldDB" id="A0A9W7AIL4"/>
<keyword evidence="3" id="KW-1185">Reference proteome</keyword>
<sequence length="69" mass="7951">RVPTDPDKNKPMDYVCKDCGYVFSKGTKAWDKLDEDKYQCPPCGAAKFRFKKVEKGTVKGDIKVKKSWF</sequence>
<accession>A0A9W7AIL4</accession>
<proteinExistence type="predicted"/>
<organism evidence="2 3">
    <name type="scientific">Triparma retinervis</name>
    <dbReference type="NCBI Taxonomy" id="2557542"/>
    <lineage>
        <taxon>Eukaryota</taxon>
        <taxon>Sar</taxon>
        <taxon>Stramenopiles</taxon>
        <taxon>Ochrophyta</taxon>
        <taxon>Bolidophyceae</taxon>
        <taxon>Parmales</taxon>
        <taxon>Triparmaceae</taxon>
        <taxon>Triparma</taxon>
    </lineage>
</organism>
<comment type="caution">
    <text evidence="2">The sequence shown here is derived from an EMBL/GenBank/DDBJ whole genome shotgun (WGS) entry which is preliminary data.</text>
</comment>
<dbReference type="PANTHER" id="PTHR48136:SF1">
    <property type="entry name" value="RUBREDOXIN-LIKE SUPERFAMILY PROTEIN"/>
    <property type="match status" value="1"/>
</dbReference>
<feature type="non-terminal residue" evidence="2">
    <location>
        <position position="1"/>
    </location>
</feature>
<feature type="non-terminal residue" evidence="2">
    <location>
        <position position="69"/>
    </location>
</feature>